<proteinExistence type="predicted"/>
<evidence type="ECO:0000313" key="3">
    <source>
        <dbReference type="Proteomes" id="UP000823388"/>
    </source>
</evidence>
<keyword evidence="3" id="KW-1185">Reference proteome</keyword>
<feature type="compositionally biased region" description="Basic residues" evidence="1">
    <location>
        <begin position="307"/>
        <end position="323"/>
    </location>
</feature>
<organism evidence="2 3">
    <name type="scientific">Panicum virgatum</name>
    <name type="common">Blackwell switchgrass</name>
    <dbReference type="NCBI Taxonomy" id="38727"/>
    <lineage>
        <taxon>Eukaryota</taxon>
        <taxon>Viridiplantae</taxon>
        <taxon>Streptophyta</taxon>
        <taxon>Embryophyta</taxon>
        <taxon>Tracheophyta</taxon>
        <taxon>Spermatophyta</taxon>
        <taxon>Magnoliopsida</taxon>
        <taxon>Liliopsida</taxon>
        <taxon>Poales</taxon>
        <taxon>Poaceae</taxon>
        <taxon>PACMAD clade</taxon>
        <taxon>Panicoideae</taxon>
        <taxon>Panicodae</taxon>
        <taxon>Paniceae</taxon>
        <taxon>Panicinae</taxon>
        <taxon>Panicum</taxon>
        <taxon>Panicum sect. Hiantes</taxon>
    </lineage>
</organism>
<evidence type="ECO:0000256" key="1">
    <source>
        <dbReference type="SAM" id="MobiDB-lite"/>
    </source>
</evidence>
<feature type="compositionally biased region" description="Pro residues" evidence="1">
    <location>
        <begin position="184"/>
        <end position="204"/>
    </location>
</feature>
<evidence type="ECO:0000313" key="2">
    <source>
        <dbReference type="EMBL" id="KAG2608295.1"/>
    </source>
</evidence>
<dbReference type="AlphaFoldDB" id="A0A8T0TGP8"/>
<accession>A0A8T0TGP8</accession>
<reference evidence="2" key="1">
    <citation type="submission" date="2020-05" db="EMBL/GenBank/DDBJ databases">
        <title>WGS assembly of Panicum virgatum.</title>
        <authorList>
            <person name="Lovell J.T."/>
            <person name="Jenkins J."/>
            <person name="Shu S."/>
            <person name="Juenger T.E."/>
            <person name="Schmutz J."/>
        </authorList>
    </citation>
    <scope>NUCLEOTIDE SEQUENCE</scope>
    <source>
        <strain evidence="2">AP13</strain>
    </source>
</reference>
<comment type="caution">
    <text evidence="2">The sequence shown here is derived from an EMBL/GenBank/DDBJ whole genome shotgun (WGS) entry which is preliminary data.</text>
</comment>
<feature type="region of interest" description="Disordered" evidence="1">
    <location>
        <begin position="150"/>
        <end position="323"/>
    </location>
</feature>
<protein>
    <submittedName>
        <fullName evidence="2">Uncharacterized protein</fullName>
    </submittedName>
</protein>
<name>A0A8T0TGP8_PANVG</name>
<sequence length="323" mass="35028">MNPASRGISGVSLTPREKQKKKKKLLHFHFCSVIVLQMVEMPVEWTDSMGMSWWFACHFSSFRCYCKEGQKGRGVILYIIYAVGCKAWERSAVHRAIRVDAGRGIVARVPRPRRLDCAMGPLGPPPPLERDSRRRLWFCRNAFPRRLVGPSAAGEEEGRLHAPSGRRKASAGGLPGGLHGPHGPRLPPPLPLHAPRGPRPPPTWPQADPAAHHGREGEEGGGAGVDPPWPRRELAVSMAGEGDPPSSSEPPLPPSSELSTAANMAPGGSGGPPCPRGRGGRGAPVRTRHGRGGSSPSPWPFREARRQARSLLRRRARSSQHGH</sequence>
<gene>
    <name evidence="2" type="ORF">PVAP13_4NG312301</name>
</gene>
<dbReference type="Proteomes" id="UP000823388">
    <property type="component" value="Chromosome 4N"/>
</dbReference>
<dbReference type="EMBL" id="CM029044">
    <property type="protein sequence ID" value="KAG2608295.1"/>
    <property type="molecule type" value="Genomic_DNA"/>
</dbReference>